<dbReference type="InterPro" id="IPR041577">
    <property type="entry name" value="RT_RNaseH_2"/>
</dbReference>
<dbReference type="SUPFAM" id="SSF56672">
    <property type="entry name" value="DNA/RNA polymerases"/>
    <property type="match status" value="1"/>
</dbReference>
<evidence type="ECO:0000313" key="2">
    <source>
        <dbReference type="EMBL" id="KII66919.1"/>
    </source>
</evidence>
<reference evidence="2 3" key="1">
    <citation type="journal article" date="2014" name="Genome Biol. Evol.">
        <title>The genome of the myxosporean Thelohanellus kitauei shows adaptations to nutrient acquisition within its fish host.</title>
        <authorList>
            <person name="Yang Y."/>
            <person name="Xiong J."/>
            <person name="Zhou Z."/>
            <person name="Huo F."/>
            <person name="Miao W."/>
            <person name="Ran C."/>
            <person name="Liu Y."/>
            <person name="Zhang J."/>
            <person name="Feng J."/>
            <person name="Wang M."/>
            <person name="Wang M."/>
            <person name="Wang L."/>
            <person name="Yao B."/>
        </authorList>
    </citation>
    <scope>NUCLEOTIDE SEQUENCE [LARGE SCALE GENOMIC DNA]</scope>
    <source>
        <strain evidence="2">Wuqing</strain>
    </source>
</reference>
<sequence>MSMKLLSEVYKVFFPSLRTTLPNDKSSKFSMDTTCDNSFSTLKNAFLNIPTLLFPDHDLPIILEKDASKVVLGVKFGKEISNKNCQNIFALRLLRRSEKGLLVSRQGN</sequence>
<dbReference type="InterPro" id="IPR043502">
    <property type="entry name" value="DNA/RNA_pol_sf"/>
</dbReference>
<accession>A0A0C2IN76</accession>
<dbReference type="EMBL" id="JWZT01003375">
    <property type="protein sequence ID" value="KII66919.1"/>
    <property type="molecule type" value="Genomic_DNA"/>
</dbReference>
<evidence type="ECO:0000313" key="3">
    <source>
        <dbReference type="Proteomes" id="UP000031668"/>
    </source>
</evidence>
<organism evidence="2 3">
    <name type="scientific">Thelohanellus kitauei</name>
    <name type="common">Myxosporean</name>
    <dbReference type="NCBI Taxonomy" id="669202"/>
    <lineage>
        <taxon>Eukaryota</taxon>
        <taxon>Metazoa</taxon>
        <taxon>Cnidaria</taxon>
        <taxon>Myxozoa</taxon>
        <taxon>Myxosporea</taxon>
        <taxon>Bivalvulida</taxon>
        <taxon>Platysporina</taxon>
        <taxon>Myxobolidae</taxon>
        <taxon>Thelohanellus</taxon>
    </lineage>
</organism>
<comment type="caution">
    <text evidence="2">The sequence shown here is derived from an EMBL/GenBank/DDBJ whole genome shotgun (WGS) entry which is preliminary data.</text>
</comment>
<proteinExistence type="predicted"/>
<dbReference type="Proteomes" id="UP000031668">
    <property type="component" value="Unassembled WGS sequence"/>
</dbReference>
<feature type="domain" description="Reverse transcriptase/retrotransposon-derived protein RNase H-like" evidence="1">
    <location>
        <begin position="32"/>
        <end position="92"/>
    </location>
</feature>
<protein>
    <recommendedName>
        <fullName evidence="1">Reverse transcriptase/retrotransposon-derived protein RNase H-like domain-containing protein</fullName>
    </recommendedName>
</protein>
<keyword evidence="3" id="KW-1185">Reference proteome</keyword>
<gene>
    <name evidence="2" type="ORF">RF11_03586</name>
</gene>
<dbReference type="AlphaFoldDB" id="A0A0C2IN76"/>
<dbReference type="Pfam" id="PF17919">
    <property type="entry name" value="RT_RNaseH_2"/>
    <property type="match status" value="1"/>
</dbReference>
<name>A0A0C2IN76_THEKT</name>
<evidence type="ECO:0000259" key="1">
    <source>
        <dbReference type="Pfam" id="PF17919"/>
    </source>
</evidence>